<dbReference type="AlphaFoldDB" id="A0A5B7JKE8"/>
<evidence type="ECO:0000256" key="1">
    <source>
        <dbReference type="SAM" id="MobiDB-lite"/>
    </source>
</evidence>
<protein>
    <submittedName>
        <fullName evidence="2">Uncharacterized protein</fullName>
    </submittedName>
</protein>
<proteinExistence type="predicted"/>
<evidence type="ECO:0000313" key="3">
    <source>
        <dbReference type="Proteomes" id="UP000324222"/>
    </source>
</evidence>
<gene>
    <name evidence="2" type="ORF">E2C01_090526</name>
</gene>
<dbReference type="Proteomes" id="UP000324222">
    <property type="component" value="Unassembled WGS sequence"/>
</dbReference>
<dbReference type="EMBL" id="VSRR010101799">
    <property type="protein sequence ID" value="MPC95319.1"/>
    <property type="molecule type" value="Genomic_DNA"/>
</dbReference>
<keyword evidence="3" id="KW-1185">Reference proteome</keyword>
<feature type="region of interest" description="Disordered" evidence="1">
    <location>
        <begin position="31"/>
        <end position="50"/>
    </location>
</feature>
<reference evidence="2 3" key="1">
    <citation type="submission" date="2019-05" db="EMBL/GenBank/DDBJ databases">
        <title>Another draft genome of Portunus trituberculatus and its Hox gene families provides insights of decapod evolution.</title>
        <authorList>
            <person name="Jeong J.-H."/>
            <person name="Song I."/>
            <person name="Kim S."/>
            <person name="Choi T."/>
            <person name="Kim D."/>
            <person name="Ryu S."/>
            <person name="Kim W."/>
        </authorList>
    </citation>
    <scope>NUCLEOTIDE SEQUENCE [LARGE SCALE GENOMIC DNA]</scope>
    <source>
        <tissue evidence="2">Muscle</tissue>
    </source>
</reference>
<sequence>MFMHLGGGACNEWQHGTDPNLTQNARAPKHSTALLRPSGGPANYSGQFKNSSKQKFCRMKEYRIKEVQPVHDL</sequence>
<name>A0A5B7JKE8_PORTR</name>
<comment type="caution">
    <text evidence="2">The sequence shown here is derived from an EMBL/GenBank/DDBJ whole genome shotgun (WGS) entry which is preliminary data.</text>
</comment>
<organism evidence="2 3">
    <name type="scientific">Portunus trituberculatus</name>
    <name type="common">Swimming crab</name>
    <name type="synonym">Neptunus trituberculatus</name>
    <dbReference type="NCBI Taxonomy" id="210409"/>
    <lineage>
        <taxon>Eukaryota</taxon>
        <taxon>Metazoa</taxon>
        <taxon>Ecdysozoa</taxon>
        <taxon>Arthropoda</taxon>
        <taxon>Crustacea</taxon>
        <taxon>Multicrustacea</taxon>
        <taxon>Malacostraca</taxon>
        <taxon>Eumalacostraca</taxon>
        <taxon>Eucarida</taxon>
        <taxon>Decapoda</taxon>
        <taxon>Pleocyemata</taxon>
        <taxon>Brachyura</taxon>
        <taxon>Eubrachyura</taxon>
        <taxon>Portunoidea</taxon>
        <taxon>Portunidae</taxon>
        <taxon>Portuninae</taxon>
        <taxon>Portunus</taxon>
    </lineage>
</organism>
<accession>A0A5B7JKE8</accession>
<evidence type="ECO:0000313" key="2">
    <source>
        <dbReference type="EMBL" id="MPC95319.1"/>
    </source>
</evidence>